<reference evidence="1 3" key="3">
    <citation type="journal article" date="2008" name="BMC Genomics">
        <title>Comparative genomic analysis of the gut bacterium Bifidobacterium longum reveals loci susceptible to deletion during pure culture growth.</title>
        <authorList>
            <person name="Lee J.H."/>
            <person name="Karamychev V.N."/>
            <person name="Kozyavkin S.A."/>
            <person name="Mills D."/>
            <person name="Pavlov A.R."/>
            <person name="Pavlova N.V."/>
            <person name="Polouchine N.N."/>
            <person name="Richardson P.M."/>
            <person name="Shakhova V.V."/>
            <person name="Slesarev A.I."/>
            <person name="Weimer B."/>
            <person name="O'Sullivan D.J."/>
        </authorList>
    </citation>
    <scope>NUCLEOTIDE SEQUENCE [LARGE SCALE GENOMIC DNA]</scope>
    <source>
        <strain evidence="1 3">DJO10A</strain>
    </source>
</reference>
<protein>
    <recommendedName>
        <fullName evidence="4">Transposase</fullName>
    </recommendedName>
</protein>
<evidence type="ECO:0000313" key="3">
    <source>
        <dbReference type="Proteomes" id="UP000002419"/>
    </source>
</evidence>
<dbReference type="Proteomes" id="UP000002419">
    <property type="component" value="Chromosome"/>
</dbReference>
<dbReference type="HOGENOM" id="CLU_108367_0_0_11"/>
<accession>B3DPM9</accession>
<proteinExistence type="predicted"/>
<name>B3DPM9_BIFLD</name>
<dbReference type="EMBL" id="CP000605">
    <property type="protein sequence ID" value="ACD97473.1"/>
    <property type="molecule type" value="Genomic_DNA"/>
</dbReference>
<sequence length="155" mass="16871">MIVGLRALEVEVLDSSGKHLATHPRAYGQASTNSEDPSMQLALLCNKPASWPNSRVRDALPDPLREWLDRQDRQTRNEALQTLKRVDRESGWANAVEAMLSILESTGGADRAGVTLLAARLAEGVAGIEYDDDRPDPGEYDIAFTADVGVQEGGR</sequence>
<organism evidence="1 3">
    <name type="scientific">Bifidobacterium longum (strain DJO10A)</name>
    <dbReference type="NCBI Taxonomy" id="205913"/>
    <lineage>
        <taxon>Bacteria</taxon>
        <taxon>Bacillati</taxon>
        <taxon>Actinomycetota</taxon>
        <taxon>Actinomycetes</taxon>
        <taxon>Bifidobacteriales</taxon>
        <taxon>Bifidobacteriaceae</taxon>
        <taxon>Bifidobacterium</taxon>
    </lineage>
</organism>
<evidence type="ECO:0000313" key="1">
    <source>
        <dbReference type="EMBL" id="ACD97473.1"/>
    </source>
</evidence>
<evidence type="ECO:0008006" key="4">
    <source>
        <dbReference type="Google" id="ProtNLM"/>
    </source>
</evidence>
<dbReference type="KEGG" id="blj:BLD_0027"/>
<dbReference type="EMBL" id="CP000605">
    <property type="protein sequence ID" value="ACD97761.1"/>
    <property type="molecule type" value="Genomic_DNA"/>
</dbReference>
<dbReference type="KEGG" id="blj:BLD_0315"/>
<reference evidence="1 3" key="1">
    <citation type="journal article" date="2006" name="Appl. Environ. Microbiol.">
        <title>Sequence analysis of two cryptic plasmids from Bifidobacterium longum DJO10A and construction of a shuttle cloning vector.</title>
        <authorList>
            <person name="Lee J.H."/>
            <person name="O'Sullivan D.J."/>
        </authorList>
    </citation>
    <scope>NUCLEOTIDE SEQUENCE [LARGE SCALE GENOMIC DNA]</scope>
    <source>
        <strain evidence="1 3">DJO10A</strain>
    </source>
</reference>
<reference evidence="1" key="2">
    <citation type="submission" date="2007-02" db="EMBL/GenBank/DDBJ databases">
        <authorList>
            <person name="Lee J.-H."/>
            <person name="Karamychev V.N."/>
            <person name="Kozyavkin S.A."/>
            <person name="Mills D."/>
            <person name="Pavlov A.R."/>
            <person name="Pavlova N.V."/>
            <person name="Polouchine N.N."/>
            <person name="Richardson P.M."/>
            <person name="Shakhova V.V."/>
            <person name="Slesarev A.I."/>
            <person name="Weimer B."/>
            <person name="O'Sullivan D.J."/>
        </authorList>
    </citation>
    <scope>NUCLEOTIDE SEQUENCE</scope>
    <source>
        <strain evidence="1">DJO10A</strain>
    </source>
</reference>
<evidence type="ECO:0000313" key="2">
    <source>
        <dbReference type="EMBL" id="ACD97761.1"/>
    </source>
</evidence>
<dbReference type="AlphaFoldDB" id="B3DPM9"/>
<gene>
    <name evidence="1" type="ordered locus">BLD_0027</name>
    <name evidence="2" type="ordered locus">BLD_0315</name>
</gene>